<evidence type="ECO:0000259" key="2">
    <source>
        <dbReference type="SMART" id="SM01204"/>
    </source>
</evidence>
<dbReference type="OrthoDB" id="378730at2"/>
<name>A0A1Y0HMF0_9BACT</name>
<protein>
    <recommendedName>
        <fullName evidence="5">FIST C-domain domain-containing protein</fullName>
    </recommendedName>
</protein>
<reference evidence="4" key="1">
    <citation type="submission" date="2017-05" db="EMBL/GenBank/DDBJ databases">
        <title>Dechlorination kinetics govern the competition between two new strains of the genus Sulfurospirillum.</title>
        <authorList>
            <person name="Buttet G.F."/>
            <person name="Murray A.M."/>
            <person name="Goris T."/>
            <person name="Burion M."/>
            <person name="Lin B."/>
            <person name="Rolle M."/>
            <person name="Maillard J."/>
        </authorList>
    </citation>
    <scope>NUCLEOTIDE SEQUENCE [LARGE SCALE GENOMIC DNA]</scope>
    <source>
        <strain evidence="4">SL2-1</strain>
    </source>
</reference>
<dbReference type="InterPro" id="IPR019494">
    <property type="entry name" value="FIST_C"/>
</dbReference>
<proteinExistence type="predicted"/>
<dbReference type="EMBL" id="CP021416">
    <property type="protein sequence ID" value="ARU48403.1"/>
    <property type="molecule type" value="Genomic_DNA"/>
</dbReference>
<dbReference type="AlphaFoldDB" id="A0A1Y0HMF0"/>
<dbReference type="PANTHER" id="PTHR40252:SF2">
    <property type="entry name" value="BLR0328 PROTEIN"/>
    <property type="match status" value="1"/>
</dbReference>
<organism evidence="3 4">
    <name type="scientific">Sulfurospirillum diekertiae</name>
    <dbReference type="NCBI Taxonomy" id="1854492"/>
    <lineage>
        <taxon>Bacteria</taxon>
        <taxon>Pseudomonadati</taxon>
        <taxon>Campylobacterota</taxon>
        <taxon>Epsilonproteobacteria</taxon>
        <taxon>Campylobacterales</taxon>
        <taxon>Sulfurospirillaceae</taxon>
        <taxon>Sulfurospirillum</taxon>
    </lineage>
</organism>
<accession>A0A1Y0HMF0</accession>
<evidence type="ECO:0000313" key="3">
    <source>
        <dbReference type="EMBL" id="ARU48403.1"/>
    </source>
</evidence>
<dbReference type="SMART" id="SM01204">
    <property type="entry name" value="FIST_C"/>
    <property type="match status" value="1"/>
</dbReference>
<dbReference type="Pfam" id="PF10442">
    <property type="entry name" value="FIST_C"/>
    <property type="match status" value="1"/>
</dbReference>
<dbReference type="InterPro" id="IPR013702">
    <property type="entry name" value="FIST_domain_N"/>
</dbReference>
<dbReference type="KEGG" id="suls:Sdiek1_1237"/>
<evidence type="ECO:0008006" key="5">
    <source>
        <dbReference type="Google" id="ProtNLM"/>
    </source>
</evidence>
<dbReference type="RefSeq" id="WP_087438365.1">
    <property type="nucleotide sequence ID" value="NZ_CP021416.1"/>
</dbReference>
<feature type="domain" description="FIST C-domain" evidence="2">
    <location>
        <begin position="191"/>
        <end position="333"/>
    </location>
</feature>
<keyword evidence="4" id="KW-1185">Reference proteome</keyword>
<sequence>MFESISFVKRVEELPRTLKKGSYLLLIAEETPFLEIQKMEGVKVCGAIFPRVIFKGKSFSEGIIVAKLQPTTTMQIIDINDLSRFDPPKDICSIFTIVDGFSARIDDFLEEFYSLIPKNTKLIGGGAGKSNLIQEPVIFDTQRYYLNNAIILSSISTIGLGVKHGWRPLVGPFIATNSHDNILEKINFKDAFDVYKEAIEKDSGIDFDSTPFFQISQRYPLGIVRYKKDFIVREPVSTNGKNIILVGKLDSNSVLSILKGEKEDILNAAHEAALMSRHEIEDTSIQSVLLVDCISRFLFLDQDFKKEIKAITDAYPPKTMIWGILSLGEIANADQECIEFYNNTCVVGTL</sequence>
<evidence type="ECO:0000259" key="1">
    <source>
        <dbReference type="SMART" id="SM00897"/>
    </source>
</evidence>
<dbReference type="PANTHER" id="PTHR40252">
    <property type="entry name" value="BLR0328 PROTEIN"/>
    <property type="match status" value="1"/>
</dbReference>
<dbReference type="Proteomes" id="UP000196005">
    <property type="component" value="Chromosome"/>
</dbReference>
<dbReference type="Pfam" id="PF08495">
    <property type="entry name" value="FIST"/>
    <property type="match status" value="1"/>
</dbReference>
<dbReference type="SMART" id="SM00897">
    <property type="entry name" value="FIST"/>
    <property type="match status" value="1"/>
</dbReference>
<evidence type="ECO:0000313" key="4">
    <source>
        <dbReference type="Proteomes" id="UP000196005"/>
    </source>
</evidence>
<gene>
    <name evidence="3" type="ORF">Sdiek1_1237</name>
</gene>
<feature type="domain" description="FIST" evidence="1">
    <location>
        <begin position="20"/>
        <end position="190"/>
    </location>
</feature>